<protein>
    <submittedName>
        <fullName evidence="1">Uncharacterized protein</fullName>
    </submittedName>
</protein>
<dbReference type="AlphaFoldDB" id="A0ABD1WVY6"/>
<proteinExistence type="predicted"/>
<dbReference type="EMBL" id="JBFOLJ010000002">
    <property type="protein sequence ID" value="KAL2552828.1"/>
    <property type="molecule type" value="Genomic_DNA"/>
</dbReference>
<keyword evidence="2" id="KW-1185">Reference proteome</keyword>
<name>A0ABD1WVY6_9LAMI</name>
<organism evidence="1 2">
    <name type="scientific">Forsythia ovata</name>
    <dbReference type="NCBI Taxonomy" id="205694"/>
    <lineage>
        <taxon>Eukaryota</taxon>
        <taxon>Viridiplantae</taxon>
        <taxon>Streptophyta</taxon>
        <taxon>Embryophyta</taxon>
        <taxon>Tracheophyta</taxon>
        <taxon>Spermatophyta</taxon>
        <taxon>Magnoliopsida</taxon>
        <taxon>eudicotyledons</taxon>
        <taxon>Gunneridae</taxon>
        <taxon>Pentapetalae</taxon>
        <taxon>asterids</taxon>
        <taxon>lamiids</taxon>
        <taxon>Lamiales</taxon>
        <taxon>Oleaceae</taxon>
        <taxon>Forsythieae</taxon>
        <taxon>Forsythia</taxon>
    </lineage>
</organism>
<accession>A0ABD1WVY6</accession>
<comment type="caution">
    <text evidence="1">The sequence shown here is derived from an EMBL/GenBank/DDBJ whole genome shotgun (WGS) entry which is preliminary data.</text>
</comment>
<sequence length="120" mass="13770">MVKKFQNGRQRESTFLHDQGNLTTGITFSQNSASNKMLTIHSETLTEKFQLADKNYCAPTVKSRFAHCSFTGKKKKSEENKNLFEKETAAGKQKIIEHLFSAYLIEARTDIQDIRKLQQP</sequence>
<dbReference type="Proteomes" id="UP001604277">
    <property type="component" value="Unassembled WGS sequence"/>
</dbReference>
<gene>
    <name evidence="1" type="ORF">Fot_06447</name>
</gene>
<evidence type="ECO:0000313" key="1">
    <source>
        <dbReference type="EMBL" id="KAL2552828.1"/>
    </source>
</evidence>
<evidence type="ECO:0000313" key="2">
    <source>
        <dbReference type="Proteomes" id="UP001604277"/>
    </source>
</evidence>
<reference evidence="2" key="1">
    <citation type="submission" date="2024-07" db="EMBL/GenBank/DDBJ databases">
        <title>Two chromosome-level genome assemblies of Korean endemic species Abeliophyllum distichum and Forsythia ovata (Oleaceae).</title>
        <authorList>
            <person name="Jang H."/>
        </authorList>
    </citation>
    <scope>NUCLEOTIDE SEQUENCE [LARGE SCALE GENOMIC DNA]</scope>
</reference>